<dbReference type="OrthoDB" id="3253907at2759"/>
<name>A0A8H6I896_9AGAR</name>
<feature type="non-terminal residue" evidence="1">
    <location>
        <position position="1"/>
    </location>
</feature>
<gene>
    <name evidence="1" type="ORF">DFP72DRAFT_804753</name>
</gene>
<protein>
    <recommendedName>
        <fullName evidence="3">Reverse transcriptase zinc-binding domain-containing protein</fullName>
    </recommendedName>
</protein>
<dbReference type="Proteomes" id="UP000521943">
    <property type="component" value="Unassembled WGS sequence"/>
</dbReference>
<organism evidence="1 2">
    <name type="scientific">Ephemerocybe angulata</name>
    <dbReference type="NCBI Taxonomy" id="980116"/>
    <lineage>
        <taxon>Eukaryota</taxon>
        <taxon>Fungi</taxon>
        <taxon>Dikarya</taxon>
        <taxon>Basidiomycota</taxon>
        <taxon>Agaricomycotina</taxon>
        <taxon>Agaricomycetes</taxon>
        <taxon>Agaricomycetidae</taxon>
        <taxon>Agaricales</taxon>
        <taxon>Agaricineae</taxon>
        <taxon>Psathyrellaceae</taxon>
        <taxon>Ephemerocybe</taxon>
    </lineage>
</organism>
<accession>A0A8H6I896</accession>
<comment type="caution">
    <text evidence="1">The sequence shown here is derived from an EMBL/GenBank/DDBJ whole genome shotgun (WGS) entry which is preliminary data.</text>
</comment>
<dbReference type="EMBL" id="JACGCI010000011">
    <property type="protein sequence ID" value="KAF6760765.1"/>
    <property type="molecule type" value="Genomic_DNA"/>
</dbReference>
<proteinExistence type="predicted"/>
<reference evidence="1 2" key="1">
    <citation type="submission" date="2020-07" db="EMBL/GenBank/DDBJ databases">
        <title>Comparative genomics of pyrophilous fungi reveals a link between fire events and developmental genes.</title>
        <authorList>
            <consortium name="DOE Joint Genome Institute"/>
            <person name="Steindorff A.S."/>
            <person name="Carver A."/>
            <person name="Calhoun S."/>
            <person name="Stillman K."/>
            <person name="Liu H."/>
            <person name="Lipzen A."/>
            <person name="Pangilinan J."/>
            <person name="Labutti K."/>
            <person name="Bruns T.D."/>
            <person name="Grigoriev I.V."/>
        </authorList>
    </citation>
    <scope>NUCLEOTIDE SEQUENCE [LARGE SCALE GENOMIC DNA]</scope>
    <source>
        <strain evidence="1 2">CBS 144469</strain>
    </source>
</reference>
<keyword evidence="2" id="KW-1185">Reference proteome</keyword>
<evidence type="ECO:0008006" key="3">
    <source>
        <dbReference type="Google" id="ProtNLM"/>
    </source>
</evidence>
<evidence type="ECO:0000313" key="2">
    <source>
        <dbReference type="Proteomes" id="UP000521943"/>
    </source>
</evidence>
<sequence>GAALGSMTQALLYKGIRRVKREGTKERRRTMMGLDATRYASKDRVGLAPLDETIWKSIRAKNMGDNRLRVFLWKIVHDALGCGSFWENIEKYKERAKCPTCDITETAEHTLTECPSSGQKVVWNLVQRVFEKKGIDWKRPTPGSIASCGARSIVNPRTGKPRTGASRLYTILVSQSAYLIWKLRCEWRIGKQGEKDGVPTDKEVHNRWVAMVNRIIKLDALAAMRKPKGKEKRTGPCPVLFANTWQGVLLDEEVIPEIVNGKLRGVSGVLVGISPLVQEGRTRRVPHYRAKPSSRRCA</sequence>
<evidence type="ECO:0000313" key="1">
    <source>
        <dbReference type="EMBL" id="KAF6760765.1"/>
    </source>
</evidence>
<dbReference type="AlphaFoldDB" id="A0A8H6I896"/>